<evidence type="ECO:0000313" key="2">
    <source>
        <dbReference type="EMBL" id="KAB0267857.1"/>
    </source>
</evidence>
<feature type="domain" description="PIN" evidence="1">
    <location>
        <begin position="6"/>
        <end position="115"/>
    </location>
</feature>
<dbReference type="EMBL" id="VCMV01000012">
    <property type="protein sequence ID" value="KAB0267857.1"/>
    <property type="molecule type" value="Genomic_DNA"/>
</dbReference>
<dbReference type="OrthoDB" id="163436at2"/>
<dbReference type="Gene3D" id="3.40.50.1010">
    <property type="entry name" value="5'-nuclease"/>
    <property type="match status" value="1"/>
</dbReference>
<organism evidence="2 3">
    <name type="scientific">Microvirga brassicacearum</name>
    <dbReference type="NCBI Taxonomy" id="2580413"/>
    <lineage>
        <taxon>Bacteria</taxon>
        <taxon>Pseudomonadati</taxon>
        <taxon>Pseudomonadota</taxon>
        <taxon>Alphaproteobacteria</taxon>
        <taxon>Hyphomicrobiales</taxon>
        <taxon>Methylobacteriaceae</taxon>
        <taxon>Microvirga</taxon>
    </lineage>
</organism>
<evidence type="ECO:0000313" key="3">
    <source>
        <dbReference type="Proteomes" id="UP000325684"/>
    </source>
</evidence>
<keyword evidence="3" id="KW-1185">Reference proteome</keyword>
<protein>
    <submittedName>
        <fullName evidence="2">PIN domain-containing protein</fullName>
    </submittedName>
</protein>
<name>A0A5N3PDM9_9HYPH</name>
<gene>
    <name evidence="2" type="ORF">FEZ63_07545</name>
</gene>
<dbReference type="InterPro" id="IPR002716">
    <property type="entry name" value="PIN_dom"/>
</dbReference>
<sequence length="135" mass="14668">MSAKPFLDTNVILYLMSSDTNKADRAEALLAEGGTISVQVLNEAANVMIRKLKMDLDEVRSVLAGVRHFCGIEPLTVEIHDQALDIRRRCGFSVYDSSIVAAAARAGCAILYSEDLHDGQTIDGLTITNPFGGRR</sequence>
<reference evidence="2 3" key="1">
    <citation type="journal article" date="2019" name="Microorganisms">
        <title>Genome Insights into the Novel Species Microvirga brassicacearum, a Rapeseed Endophyte with Biotechnological Potential.</title>
        <authorList>
            <person name="Jimenez-Gomez A."/>
            <person name="Saati-Santamaria Z."/>
            <person name="Igual J.M."/>
            <person name="Rivas R."/>
            <person name="Mateos P.F."/>
            <person name="Garcia-Fraile P."/>
        </authorList>
    </citation>
    <scope>NUCLEOTIDE SEQUENCE [LARGE SCALE GENOMIC DNA]</scope>
    <source>
        <strain evidence="2 3">CDVBN77</strain>
    </source>
</reference>
<proteinExistence type="predicted"/>
<dbReference type="SUPFAM" id="SSF88723">
    <property type="entry name" value="PIN domain-like"/>
    <property type="match status" value="1"/>
</dbReference>
<dbReference type="CDD" id="cd18692">
    <property type="entry name" value="PIN_VapC-like"/>
    <property type="match status" value="1"/>
</dbReference>
<comment type="caution">
    <text evidence="2">The sequence shown here is derived from an EMBL/GenBank/DDBJ whole genome shotgun (WGS) entry which is preliminary data.</text>
</comment>
<dbReference type="Proteomes" id="UP000325684">
    <property type="component" value="Unassembled WGS sequence"/>
</dbReference>
<dbReference type="Pfam" id="PF01850">
    <property type="entry name" value="PIN"/>
    <property type="match status" value="1"/>
</dbReference>
<accession>A0A5N3PDM9</accession>
<dbReference type="RefSeq" id="WP_150943024.1">
    <property type="nucleotide sequence ID" value="NZ_VCMV01000012.1"/>
</dbReference>
<evidence type="ECO:0000259" key="1">
    <source>
        <dbReference type="Pfam" id="PF01850"/>
    </source>
</evidence>
<dbReference type="InterPro" id="IPR029060">
    <property type="entry name" value="PIN-like_dom_sf"/>
</dbReference>
<dbReference type="AlphaFoldDB" id="A0A5N3PDM9"/>